<evidence type="ECO:0008006" key="4">
    <source>
        <dbReference type="Google" id="ProtNLM"/>
    </source>
</evidence>
<dbReference type="EMBL" id="CZBX01000016">
    <property type="protein sequence ID" value="CUQ92735.1"/>
    <property type="molecule type" value="Genomic_DNA"/>
</dbReference>
<accession>A0A174ZZG4</accession>
<protein>
    <recommendedName>
        <fullName evidence="4">ATPase</fullName>
    </recommendedName>
</protein>
<dbReference type="AlphaFoldDB" id="A0A174ZZG4"/>
<dbReference type="Proteomes" id="UP000078383">
    <property type="component" value="Unassembled WGS sequence"/>
</dbReference>
<gene>
    <name evidence="2" type="ORF">ERS852502_02698</name>
</gene>
<organism evidence="2 3">
    <name type="scientific">[Ruminococcus] torques</name>
    <dbReference type="NCBI Taxonomy" id="33039"/>
    <lineage>
        <taxon>Bacteria</taxon>
        <taxon>Bacillati</taxon>
        <taxon>Bacillota</taxon>
        <taxon>Clostridia</taxon>
        <taxon>Lachnospirales</taxon>
        <taxon>Lachnospiraceae</taxon>
        <taxon>Mediterraneibacter</taxon>
    </lineage>
</organism>
<reference evidence="2 3" key="1">
    <citation type="submission" date="2015-09" db="EMBL/GenBank/DDBJ databases">
        <authorList>
            <consortium name="Pathogen Informatics"/>
        </authorList>
    </citation>
    <scope>NUCLEOTIDE SEQUENCE [LARGE SCALE GENOMIC DNA]</scope>
    <source>
        <strain evidence="2 3">2789STDY5834889</strain>
    </source>
</reference>
<feature type="coiled-coil region" evidence="1">
    <location>
        <begin position="45"/>
        <end position="91"/>
    </location>
</feature>
<keyword evidence="1" id="KW-0175">Coiled coil</keyword>
<name>A0A174ZZG4_9FIRM</name>
<proteinExistence type="predicted"/>
<sequence length="103" mass="11978">MDSIINKLTEIESAASAIVQHAEVEKSALDEKFNKKRMDFDKELEADTQRQIQEIRDKLEAETSRILSGQSQESQDELNALQKEYDEKHSDYAHEILRRITEV</sequence>
<dbReference type="OrthoDB" id="1779461at2"/>
<evidence type="ECO:0000313" key="2">
    <source>
        <dbReference type="EMBL" id="CUQ92735.1"/>
    </source>
</evidence>
<dbReference type="RefSeq" id="WP_055173455.1">
    <property type="nucleotide sequence ID" value="NZ_CZBX01000016.1"/>
</dbReference>
<evidence type="ECO:0000256" key="1">
    <source>
        <dbReference type="SAM" id="Coils"/>
    </source>
</evidence>
<evidence type="ECO:0000313" key="3">
    <source>
        <dbReference type="Proteomes" id="UP000078383"/>
    </source>
</evidence>